<evidence type="ECO:0000313" key="2">
    <source>
        <dbReference type="Proteomes" id="UP001595075"/>
    </source>
</evidence>
<accession>A0ABR4CDU2</accession>
<dbReference type="EMBL" id="JAZHXI010000009">
    <property type="protein sequence ID" value="KAL2068129.1"/>
    <property type="molecule type" value="Genomic_DNA"/>
</dbReference>
<reference evidence="1 2" key="1">
    <citation type="journal article" date="2024" name="Commun. Biol.">
        <title>Comparative genomic analysis of thermophilic fungi reveals convergent evolutionary adaptations and gene losses.</title>
        <authorList>
            <person name="Steindorff A.S."/>
            <person name="Aguilar-Pontes M.V."/>
            <person name="Robinson A.J."/>
            <person name="Andreopoulos B."/>
            <person name="LaButti K."/>
            <person name="Kuo A."/>
            <person name="Mondo S."/>
            <person name="Riley R."/>
            <person name="Otillar R."/>
            <person name="Haridas S."/>
            <person name="Lipzen A."/>
            <person name="Grimwood J."/>
            <person name="Schmutz J."/>
            <person name="Clum A."/>
            <person name="Reid I.D."/>
            <person name="Moisan M.C."/>
            <person name="Butler G."/>
            <person name="Nguyen T.T.M."/>
            <person name="Dewar K."/>
            <person name="Conant G."/>
            <person name="Drula E."/>
            <person name="Henrissat B."/>
            <person name="Hansel C."/>
            <person name="Singer S."/>
            <person name="Hutchinson M.I."/>
            <person name="de Vries R.P."/>
            <person name="Natvig D.O."/>
            <person name="Powell A.J."/>
            <person name="Tsang A."/>
            <person name="Grigoriev I.V."/>
        </authorList>
    </citation>
    <scope>NUCLEOTIDE SEQUENCE [LARGE SCALE GENOMIC DNA]</scope>
    <source>
        <strain evidence="1 2">CBS 494.80</strain>
    </source>
</reference>
<sequence length="160" mass="18202">MPSIPKKIRPSCTPRRKVGTFENVRSDSKRSLILEPLVHHSFQDLPIFHQKRNRVNGENERCRGEAKCCPVEDICSCGLVALHGRLCPILYFRSTKSESIVHVMHVSFKGIHCKPQAAETWKSMALERGVEWRLLFSSPPTMASECITCQDLLNRSHPAH</sequence>
<protein>
    <submittedName>
        <fullName evidence="1">Uncharacterized protein</fullName>
    </submittedName>
</protein>
<keyword evidence="2" id="KW-1185">Reference proteome</keyword>
<proteinExistence type="predicted"/>
<dbReference type="Proteomes" id="UP001595075">
    <property type="component" value="Unassembled WGS sequence"/>
</dbReference>
<organism evidence="1 2">
    <name type="scientific">Oculimacula yallundae</name>
    <dbReference type="NCBI Taxonomy" id="86028"/>
    <lineage>
        <taxon>Eukaryota</taxon>
        <taxon>Fungi</taxon>
        <taxon>Dikarya</taxon>
        <taxon>Ascomycota</taxon>
        <taxon>Pezizomycotina</taxon>
        <taxon>Leotiomycetes</taxon>
        <taxon>Helotiales</taxon>
        <taxon>Ploettnerulaceae</taxon>
        <taxon>Oculimacula</taxon>
    </lineage>
</organism>
<gene>
    <name evidence="1" type="ORF">VTL71DRAFT_16227</name>
</gene>
<name>A0ABR4CDU2_9HELO</name>
<comment type="caution">
    <text evidence="1">The sequence shown here is derived from an EMBL/GenBank/DDBJ whole genome shotgun (WGS) entry which is preliminary data.</text>
</comment>
<evidence type="ECO:0000313" key="1">
    <source>
        <dbReference type="EMBL" id="KAL2068129.1"/>
    </source>
</evidence>